<dbReference type="RefSeq" id="WP_264772996.1">
    <property type="nucleotide sequence ID" value="NZ_JAPDOG010000021.1"/>
</dbReference>
<evidence type="ECO:0008006" key="3">
    <source>
        <dbReference type="Google" id="ProtNLM"/>
    </source>
</evidence>
<protein>
    <recommendedName>
        <fullName evidence="3">TnsA endonuclease N-terminal domain-containing protein</fullName>
    </recommendedName>
</protein>
<proteinExistence type="predicted"/>
<accession>A0ABT3J7B1</accession>
<gene>
    <name evidence="1" type="ORF">OM960_18590</name>
</gene>
<sequence length="230" mass="25213">MDEIDTNQSKYARWTPPLASRAARKVAVANRGSYKGERVVAKGPSRILKIDSYGEYLSGLCIEYEASVAEIAEQLPPVGYHDADGVVKKHYFDLGATLHDGRRRVYAVKPKRRAAETDFEAELALVAGQWPDGFADQAFLVTEEHYDPIDVFNAKLQHGMRDPELEADAAALAVVSAMAEAKTLGELVAEIGLDGQGYRALVRLITAGVLVLRHRERIGYASVVDRGVSE</sequence>
<evidence type="ECO:0000313" key="1">
    <source>
        <dbReference type="EMBL" id="MCW3783551.1"/>
    </source>
</evidence>
<reference evidence="1 2" key="1">
    <citation type="submission" date="2022-10" db="EMBL/GenBank/DDBJ databases">
        <title>Defluviimonas sp. CAU 1641 isolated from mud.</title>
        <authorList>
            <person name="Kim W."/>
        </authorList>
    </citation>
    <scope>NUCLEOTIDE SEQUENCE [LARGE SCALE GENOMIC DNA]</scope>
    <source>
        <strain evidence="1 2">CAU 1641</strain>
    </source>
</reference>
<name>A0ABT3J7B1_9RHOB</name>
<dbReference type="Proteomes" id="UP001207582">
    <property type="component" value="Unassembled WGS sequence"/>
</dbReference>
<keyword evidence="2" id="KW-1185">Reference proteome</keyword>
<comment type="caution">
    <text evidence="1">The sequence shown here is derived from an EMBL/GenBank/DDBJ whole genome shotgun (WGS) entry which is preliminary data.</text>
</comment>
<dbReference type="EMBL" id="JAPDOG010000021">
    <property type="protein sequence ID" value="MCW3783551.1"/>
    <property type="molecule type" value="Genomic_DNA"/>
</dbReference>
<evidence type="ECO:0000313" key="2">
    <source>
        <dbReference type="Proteomes" id="UP001207582"/>
    </source>
</evidence>
<organism evidence="1 2">
    <name type="scientific">Defluviimonas salinarum</name>
    <dbReference type="NCBI Taxonomy" id="2992147"/>
    <lineage>
        <taxon>Bacteria</taxon>
        <taxon>Pseudomonadati</taxon>
        <taxon>Pseudomonadota</taxon>
        <taxon>Alphaproteobacteria</taxon>
        <taxon>Rhodobacterales</taxon>
        <taxon>Paracoccaceae</taxon>
        <taxon>Albidovulum</taxon>
    </lineage>
</organism>